<dbReference type="InterPro" id="IPR011962">
    <property type="entry name" value="dCTP_deaminase"/>
</dbReference>
<dbReference type="PANTHER" id="PTHR42680">
    <property type="entry name" value="DCTP DEAMINASE"/>
    <property type="match status" value="1"/>
</dbReference>
<dbReference type="AlphaFoldDB" id="A0A1F4Y0V1"/>
<evidence type="ECO:0000313" key="3">
    <source>
        <dbReference type="EMBL" id="OGC87511.1"/>
    </source>
</evidence>
<protein>
    <submittedName>
        <fullName evidence="3">dCTP deaminase</fullName>
    </submittedName>
</protein>
<dbReference type="InterPro" id="IPR036157">
    <property type="entry name" value="dUTPase-like_sf"/>
</dbReference>
<dbReference type="Pfam" id="PF22769">
    <property type="entry name" value="DCD"/>
    <property type="match status" value="1"/>
</dbReference>
<dbReference type="GO" id="GO:0015949">
    <property type="term" value="P:nucleobase-containing small molecule interconversion"/>
    <property type="evidence" value="ECO:0007669"/>
    <property type="project" value="TreeGrafter"/>
</dbReference>
<dbReference type="EMBL" id="MEWY01000002">
    <property type="protein sequence ID" value="OGC87511.1"/>
    <property type="molecule type" value="Genomic_DNA"/>
</dbReference>
<dbReference type="SUPFAM" id="SSF51283">
    <property type="entry name" value="dUTPase-like"/>
    <property type="match status" value="1"/>
</dbReference>
<dbReference type="GO" id="GO:0006229">
    <property type="term" value="P:dUTP biosynthetic process"/>
    <property type="evidence" value="ECO:0007669"/>
    <property type="project" value="InterPro"/>
</dbReference>
<comment type="caution">
    <text evidence="3">The sequence shown here is derived from an EMBL/GenBank/DDBJ whole genome shotgun (WGS) entry which is preliminary data.</text>
</comment>
<dbReference type="Proteomes" id="UP000176943">
    <property type="component" value="Unassembled WGS sequence"/>
</dbReference>
<keyword evidence="2" id="KW-0546">Nucleotide metabolism</keyword>
<proteinExistence type="predicted"/>
<accession>A0A1F4Y0V1</accession>
<sequence length="193" mass="21545">MFLSDIDIKKAIKGNYITLKPFDEKRLQPASYDITLGNRFIENDASSTHFVDPSKKVYAKTTERTVKDGAEFVLHPGVSVLGLSKEFFGSDHFLIQVGGKSSLARVGLMIHNTAGIINPGHFLNITFEITNQSNIPIILRPGMEIAQITFSMLSSPPSRNYRHVGRFAKDNWNHFVPAKKKKARAGSKLKTKN</sequence>
<dbReference type="CDD" id="cd07557">
    <property type="entry name" value="trimeric_dUTPase"/>
    <property type="match status" value="1"/>
</dbReference>
<evidence type="ECO:0000313" key="4">
    <source>
        <dbReference type="Proteomes" id="UP000176943"/>
    </source>
</evidence>
<evidence type="ECO:0000256" key="1">
    <source>
        <dbReference type="ARBA" id="ARBA00022801"/>
    </source>
</evidence>
<reference evidence="3 4" key="1">
    <citation type="journal article" date="2016" name="Nat. Commun.">
        <title>Thousands of microbial genomes shed light on interconnected biogeochemical processes in an aquifer system.</title>
        <authorList>
            <person name="Anantharaman K."/>
            <person name="Brown C.T."/>
            <person name="Hug L.A."/>
            <person name="Sharon I."/>
            <person name="Castelle C.J."/>
            <person name="Probst A.J."/>
            <person name="Thomas B.C."/>
            <person name="Singh A."/>
            <person name="Wilkins M.J."/>
            <person name="Karaoz U."/>
            <person name="Brodie E.L."/>
            <person name="Williams K.H."/>
            <person name="Hubbard S.S."/>
            <person name="Banfield J.F."/>
        </authorList>
    </citation>
    <scope>NUCLEOTIDE SEQUENCE [LARGE SCALE GENOMIC DNA]</scope>
</reference>
<dbReference type="GO" id="GO:0008829">
    <property type="term" value="F:dCTP deaminase activity"/>
    <property type="evidence" value="ECO:0007669"/>
    <property type="project" value="InterPro"/>
</dbReference>
<keyword evidence="1" id="KW-0378">Hydrolase</keyword>
<gene>
    <name evidence="3" type="ORF">A3B33_02585</name>
</gene>
<dbReference type="PANTHER" id="PTHR42680:SF3">
    <property type="entry name" value="DCTP DEAMINASE"/>
    <property type="match status" value="1"/>
</dbReference>
<evidence type="ECO:0000256" key="2">
    <source>
        <dbReference type="ARBA" id="ARBA00023080"/>
    </source>
</evidence>
<dbReference type="Gene3D" id="2.70.40.10">
    <property type="match status" value="1"/>
</dbReference>
<dbReference type="InterPro" id="IPR033704">
    <property type="entry name" value="dUTPase_trimeric"/>
</dbReference>
<organism evidence="3 4">
    <name type="scientific">Candidatus Adlerbacteria bacterium RIFCSPLOWO2_01_FULL_54_16</name>
    <dbReference type="NCBI Taxonomy" id="1797244"/>
    <lineage>
        <taxon>Bacteria</taxon>
        <taxon>Candidatus Adleribacteriota</taxon>
    </lineage>
</organism>
<name>A0A1F4Y0V1_9BACT</name>
<dbReference type="NCBIfam" id="TIGR02274">
    <property type="entry name" value="dCTP_deam"/>
    <property type="match status" value="1"/>
</dbReference>